<dbReference type="Proteomes" id="UP000565723">
    <property type="component" value="Unassembled WGS sequence"/>
</dbReference>
<accession>A0A850LMV3</accession>
<dbReference type="RefSeq" id="WP_011048708.1">
    <property type="nucleotide sequence ID" value="NZ_CP076685.1"/>
</dbReference>
<organism evidence="1 2">
    <name type="scientific">Ruegeria pomeroyi</name>
    <dbReference type="NCBI Taxonomy" id="89184"/>
    <lineage>
        <taxon>Bacteria</taxon>
        <taxon>Pseudomonadati</taxon>
        <taxon>Pseudomonadota</taxon>
        <taxon>Alphaproteobacteria</taxon>
        <taxon>Rhodobacterales</taxon>
        <taxon>Roseobacteraceae</taxon>
        <taxon>Ruegeria</taxon>
    </lineage>
</organism>
<name>A0A850LMV3_9RHOB</name>
<evidence type="ECO:0000313" key="2">
    <source>
        <dbReference type="Proteomes" id="UP000565723"/>
    </source>
</evidence>
<protein>
    <submittedName>
        <fullName evidence="1">Uncharacterized protein</fullName>
    </submittedName>
</protein>
<dbReference type="AlphaFoldDB" id="A0A850LMV3"/>
<reference evidence="1 2" key="1">
    <citation type="journal article" date="2020" name="Proc. Natl. Acad. Sci. U.S.A.">
        <title>Ecological drivers of bacterial community assembly in synthetic phycospheres.</title>
        <authorList>
            <person name="Fu H."/>
            <person name="Uchimiya M."/>
            <person name="Gore J."/>
            <person name="Moran M.A."/>
        </authorList>
    </citation>
    <scope>NUCLEOTIDE SEQUENCE [LARGE SCALE GENOMIC DNA]</scope>
    <source>
        <strain evidence="1">HF-Din03</strain>
    </source>
</reference>
<sequence length="119" mass="12641">MTTYHEFSQEDIQHIIDAGQAHHDSVNLKAMGPSDAMLHASPLVLGETCISVTVENHSVCLNLPIIDKKICFPIPVSVPNGTAAKACLKICTTIGIPTGVCVTISALGMQIVHQCFGKC</sequence>
<gene>
    <name evidence="1" type="ORF">HW564_19470</name>
</gene>
<dbReference type="EMBL" id="JABXIY010000053">
    <property type="protein sequence ID" value="NVK99110.1"/>
    <property type="molecule type" value="Genomic_DNA"/>
</dbReference>
<comment type="caution">
    <text evidence="1">The sequence shown here is derived from an EMBL/GenBank/DDBJ whole genome shotgun (WGS) entry which is preliminary data.</text>
</comment>
<evidence type="ECO:0000313" key="1">
    <source>
        <dbReference type="EMBL" id="NVK99110.1"/>
    </source>
</evidence>
<proteinExistence type="predicted"/>